<proteinExistence type="predicted"/>
<dbReference type="Proteomes" id="UP000294558">
    <property type="component" value="Unassembled WGS sequence"/>
</dbReference>
<dbReference type="RefSeq" id="WP_133867223.1">
    <property type="nucleotide sequence ID" value="NZ_SOAU01000001.1"/>
</dbReference>
<evidence type="ECO:0008006" key="3">
    <source>
        <dbReference type="Google" id="ProtNLM"/>
    </source>
</evidence>
<keyword evidence="2" id="KW-1185">Reference proteome</keyword>
<sequence length="140" mass="14016">MNVRRDRGVANALGLVLIAPASIGLALLVVTLGRAVDTDAQLRTAAEAAAQAAALERDVSSAGAAAQRLVDDMFADDSICKPDRPRADTSYANDSGVPVDAGAMSGGVVTVIVGCPGGGDGELSDPVVAHATVDRFRSGG</sequence>
<accession>A0A4R7HUQ9</accession>
<protein>
    <recommendedName>
        <fullName evidence="3">Flp pilus-assembly TadE/G-like protein</fullName>
    </recommendedName>
</protein>
<dbReference type="AlphaFoldDB" id="A0A4R7HUQ9"/>
<gene>
    <name evidence="1" type="ORF">BDK89_0252</name>
</gene>
<dbReference type="EMBL" id="SOAU01000001">
    <property type="protein sequence ID" value="TDT14697.1"/>
    <property type="molecule type" value="Genomic_DNA"/>
</dbReference>
<evidence type="ECO:0000313" key="2">
    <source>
        <dbReference type="Proteomes" id="UP000294558"/>
    </source>
</evidence>
<evidence type="ECO:0000313" key="1">
    <source>
        <dbReference type="EMBL" id="TDT14697.1"/>
    </source>
</evidence>
<reference evidence="1 2" key="1">
    <citation type="submission" date="2019-03" db="EMBL/GenBank/DDBJ databases">
        <title>Sequencing the genomes of 1000 actinobacteria strains.</title>
        <authorList>
            <person name="Klenk H.-P."/>
        </authorList>
    </citation>
    <scope>NUCLEOTIDE SEQUENCE [LARGE SCALE GENOMIC DNA]</scope>
    <source>
        <strain evidence="1 2">DSM 18936</strain>
    </source>
</reference>
<name>A0A4R7HUQ9_9ACTN</name>
<comment type="caution">
    <text evidence="1">The sequence shown here is derived from an EMBL/GenBank/DDBJ whole genome shotgun (WGS) entry which is preliminary data.</text>
</comment>
<organism evidence="1 2">
    <name type="scientific">Ilumatobacter fluminis</name>
    <dbReference type="NCBI Taxonomy" id="467091"/>
    <lineage>
        <taxon>Bacteria</taxon>
        <taxon>Bacillati</taxon>
        <taxon>Actinomycetota</taxon>
        <taxon>Acidimicrobiia</taxon>
        <taxon>Acidimicrobiales</taxon>
        <taxon>Ilumatobacteraceae</taxon>
        <taxon>Ilumatobacter</taxon>
    </lineage>
</organism>